<protein>
    <submittedName>
        <fullName evidence="4">ROK family protein</fullName>
    </submittedName>
</protein>
<proteinExistence type="inferred from homology"/>
<dbReference type="EMBL" id="JBHSIT010000002">
    <property type="protein sequence ID" value="MFC4907706.1"/>
    <property type="molecule type" value="Genomic_DNA"/>
</dbReference>
<dbReference type="Gene3D" id="3.30.420.40">
    <property type="match status" value="2"/>
</dbReference>
<evidence type="ECO:0000313" key="5">
    <source>
        <dbReference type="Proteomes" id="UP001595872"/>
    </source>
</evidence>
<dbReference type="PANTHER" id="PTHR18964">
    <property type="entry name" value="ROK (REPRESSOR, ORF, KINASE) FAMILY"/>
    <property type="match status" value="1"/>
</dbReference>
<feature type="compositionally biased region" description="Pro residues" evidence="2">
    <location>
        <begin position="1"/>
        <end position="14"/>
    </location>
</feature>
<evidence type="ECO:0000256" key="2">
    <source>
        <dbReference type="SAM" id="MobiDB-lite"/>
    </source>
</evidence>
<dbReference type="Gene3D" id="1.10.10.10">
    <property type="entry name" value="Winged helix-like DNA-binding domain superfamily/Winged helix DNA-binding domain"/>
    <property type="match status" value="1"/>
</dbReference>
<gene>
    <name evidence="4" type="ORF">ACFPCY_10270</name>
</gene>
<feature type="compositionally biased region" description="Low complexity" evidence="2">
    <location>
        <begin position="81"/>
        <end position="90"/>
    </location>
</feature>
<reference evidence="5" key="1">
    <citation type="journal article" date="2019" name="Int. J. Syst. Evol. Microbiol.">
        <title>The Global Catalogue of Microorganisms (GCM) 10K type strain sequencing project: providing services to taxonomists for standard genome sequencing and annotation.</title>
        <authorList>
            <consortium name="The Broad Institute Genomics Platform"/>
            <consortium name="The Broad Institute Genome Sequencing Center for Infectious Disease"/>
            <person name="Wu L."/>
            <person name="Ma J."/>
        </authorList>
    </citation>
    <scope>NUCLEOTIDE SEQUENCE [LARGE SCALE GENOMIC DNA]</scope>
    <source>
        <strain evidence="5">KLKA75</strain>
    </source>
</reference>
<dbReference type="PANTHER" id="PTHR18964:SF149">
    <property type="entry name" value="BIFUNCTIONAL UDP-N-ACETYLGLUCOSAMINE 2-EPIMERASE_N-ACETYLMANNOSAMINE KINASE"/>
    <property type="match status" value="1"/>
</dbReference>
<keyword evidence="5" id="KW-1185">Reference proteome</keyword>
<sequence length="417" mass="42083">MIQPPAPAARPAPHTPATGARQSSLREANLALVVRTVLAAPAPPTRAAVAAATGMTRATAARLVDELVEGGVLDERDPPEAAGRGRPARPLAGGRRIAALGLQVNVTFLAGRVLDLSGGVLAEFREPGDFRASDPAAVLARLGDLARSLVASLPDGTRLVGTGVALPGIVSADTGTLLVAPNLGWSDVRPADHLGPPGDHPGVPGGHLGVPGAHVGNEAEMAARSAAESAPGRPGPVRDFLYLSGEIGLGGATVLGGAVVPGRHGWAGEIGHVCVDPDGPPCPCGSTGCLERYAGRDALLGTAGLPLDAPLSALADRVRAGDPAARRAVDAAVRALGVALSGAINLLDVPVVLLGGHLAEIAELIVPRLRPVLERRVLSARWVTPRVEAHAGGPAPGATGAALLRLADVVQYPSRWL</sequence>
<dbReference type="Pfam" id="PF09339">
    <property type="entry name" value="HTH_IclR"/>
    <property type="match status" value="1"/>
</dbReference>
<comment type="caution">
    <text evidence="4">The sequence shown here is derived from an EMBL/GenBank/DDBJ whole genome shotgun (WGS) entry which is preliminary data.</text>
</comment>
<dbReference type="InterPro" id="IPR036390">
    <property type="entry name" value="WH_DNA-bd_sf"/>
</dbReference>
<accession>A0ABV9TW12</accession>
<feature type="region of interest" description="Disordered" evidence="2">
    <location>
        <begin position="71"/>
        <end position="90"/>
    </location>
</feature>
<dbReference type="Pfam" id="PF00480">
    <property type="entry name" value="ROK"/>
    <property type="match status" value="1"/>
</dbReference>
<comment type="similarity">
    <text evidence="1">Belongs to the ROK (NagC/XylR) family.</text>
</comment>
<dbReference type="InterPro" id="IPR005471">
    <property type="entry name" value="Tscrpt_reg_IclR_N"/>
</dbReference>
<dbReference type="InterPro" id="IPR036388">
    <property type="entry name" value="WH-like_DNA-bd_sf"/>
</dbReference>
<dbReference type="Proteomes" id="UP001595872">
    <property type="component" value="Unassembled WGS sequence"/>
</dbReference>
<dbReference type="RefSeq" id="WP_378253683.1">
    <property type="nucleotide sequence ID" value="NZ_JBHSIT010000002.1"/>
</dbReference>
<name>A0ABV9TW12_9ACTN</name>
<evidence type="ECO:0000259" key="3">
    <source>
        <dbReference type="Pfam" id="PF09339"/>
    </source>
</evidence>
<feature type="domain" description="HTH iclR-type" evidence="3">
    <location>
        <begin position="37"/>
        <end position="74"/>
    </location>
</feature>
<dbReference type="SUPFAM" id="SSF53067">
    <property type="entry name" value="Actin-like ATPase domain"/>
    <property type="match status" value="2"/>
</dbReference>
<evidence type="ECO:0000313" key="4">
    <source>
        <dbReference type="EMBL" id="MFC4907706.1"/>
    </source>
</evidence>
<feature type="region of interest" description="Disordered" evidence="2">
    <location>
        <begin position="1"/>
        <end position="23"/>
    </location>
</feature>
<dbReference type="InterPro" id="IPR043129">
    <property type="entry name" value="ATPase_NBD"/>
</dbReference>
<dbReference type="InterPro" id="IPR000600">
    <property type="entry name" value="ROK"/>
</dbReference>
<dbReference type="SUPFAM" id="SSF46785">
    <property type="entry name" value="Winged helix' DNA-binding domain"/>
    <property type="match status" value="1"/>
</dbReference>
<evidence type="ECO:0000256" key="1">
    <source>
        <dbReference type="ARBA" id="ARBA00006479"/>
    </source>
</evidence>
<organism evidence="4 5">
    <name type="scientific">Actinomadura gamaensis</name>
    <dbReference type="NCBI Taxonomy" id="1763541"/>
    <lineage>
        <taxon>Bacteria</taxon>
        <taxon>Bacillati</taxon>
        <taxon>Actinomycetota</taxon>
        <taxon>Actinomycetes</taxon>
        <taxon>Streptosporangiales</taxon>
        <taxon>Thermomonosporaceae</taxon>
        <taxon>Actinomadura</taxon>
    </lineage>
</organism>